<dbReference type="SUPFAM" id="SSF56925">
    <property type="entry name" value="OMPA-like"/>
    <property type="match status" value="1"/>
</dbReference>
<dbReference type="Pfam" id="PF13505">
    <property type="entry name" value="OMP_b-brl"/>
    <property type="match status" value="1"/>
</dbReference>
<dbReference type="Proteomes" id="UP000813018">
    <property type="component" value="Unassembled WGS sequence"/>
</dbReference>
<evidence type="ECO:0000313" key="4">
    <source>
        <dbReference type="EMBL" id="MBW7467930.1"/>
    </source>
</evidence>
<dbReference type="EMBL" id="JAHYXK010000010">
    <property type="protein sequence ID" value="MBW7467930.1"/>
    <property type="molecule type" value="Genomic_DNA"/>
</dbReference>
<sequence length="210" mass="22719">MKKLFFAGLLALIGTGAVAQTSQGNISLGGSLSIYSASNDQTNSESKQTGFSISPSAGYFIKDGLELGLNSRLLFYTSTYKQINSDSGNKFNTFSYSIGPYLTKYISITEKLHLTATGGFGYENSRTKRPDEAEELYSSASGFYASAAPGLTYFATSKLGFSVSMGYIGYSKSTQTYHDSEPKQETVSEDFGLNFSPASASIGIRYYINR</sequence>
<reference evidence="4 5" key="1">
    <citation type="journal article" date="2016" name="Int. J. Syst. Evol. Microbiol.">
        <title>Pontibacter aydingkolensis sp. nov., isolated from soil of a salt lake.</title>
        <authorList>
            <person name="Osman G."/>
            <person name="Zhang T."/>
            <person name="Lou K."/>
            <person name="Gao Y."/>
            <person name="Chang W."/>
            <person name="Lin Q."/>
            <person name="Yang H.M."/>
            <person name="Huo X.D."/>
            <person name="Wang N."/>
        </authorList>
    </citation>
    <scope>NUCLEOTIDE SEQUENCE [LARGE SCALE GENOMIC DNA]</scope>
    <source>
        <strain evidence="4 5">KACC 19255</strain>
    </source>
</reference>
<protein>
    <submittedName>
        <fullName evidence="4">Outer membrane beta-barrel protein</fullName>
    </submittedName>
</protein>
<evidence type="ECO:0000256" key="1">
    <source>
        <dbReference type="ARBA" id="ARBA00022729"/>
    </source>
</evidence>
<feature type="signal peptide" evidence="2">
    <location>
        <begin position="1"/>
        <end position="19"/>
    </location>
</feature>
<comment type="caution">
    <text evidence="4">The sequence shown here is derived from an EMBL/GenBank/DDBJ whole genome shotgun (WGS) entry which is preliminary data.</text>
</comment>
<name>A0ABS7CVV2_9BACT</name>
<accession>A0ABS7CVV2</accession>
<organism evidence="4 5">
    <name type="scientific">Pontibacter aydingkolensis</name>
    <dbReference type="NCBI Taxonomy" id="1911536"/>
    <lineage>
        <taxon>Bacteria</taxon>
        <taxon>Pseudomonadati</taxon>
        <taxon>Bacteroidota</taxon>
        <taxon>Cytophagia</taxon>
        <taxon>Cytophagales</taxon>
        <taxon>Hymenobacteraceae</taxon>
        <taxon>Pontibacter</taxon>
    </lineage>
</organism>
<gene>
    <name evidence="4" type="ORF">K0O23_12720</name>
</gene>
<evidence type="ECO:0000313" key="5">
    <source>
        <dbReference type="Proteomes" id="UP000813018"/>
    </source>
</evidence>
<dbReference type="InterPro" id="IPR011250">
    <property type="entry name" value="OMP/PagP_B-barrel"/>
</dbReference>
<keyword evidence="5" id="KW-1185">Reference proteome</keyword>
<evidence type="ECO:0000259" key="3">
    <source>
        <dbReference type="Pfam" id="PF13505"/>
    </source>
</evidence>
<dbReference type="RefSeq" id="WP_219877808.1">
    <property type="nucleotide sequence ID" value="NZ_JAHYXK010000010.1"/>
</dbReference>
<keyword evidence="1 2" id="KW-0732">Signal</keyword>
<feature type="domain" description="Outer membrane protein beta-barrel" evidence="3">
    <location>
        <begin position="7"/>
        <end position="195"/>
    </location>
</feature>
<evidence type="ECO:0000256" key="2">
    <source>
        <dbReference type="SAM" id="SignalP"/>
    </source>
</evidence>
<proteinExistence type="predicted"/>
<feature type="chain" id="PRO_5046465555" evidence="2">
    <location>
        <begin position="20"/>
        <end position="210"/>
    </location>
</feature>
<dbReference type="InterPro" id="IPR027385">
    <property type="entry name" value="Beta-barrel_OMP"/>
</dbReference>